<dbReference type="Pfam" id="PF11146">
    <property type="entry name" value="DUF2905"/>
    <property type="match status" value="1"/>
</dbReference>
<keyword evidence="1" id="KW-0812">Transmembrane</keyword>
<keyword evidence="1" id="KW-1133">Transmembrane helix</keyword>
<evidence type="ECO:0000256" key="1">
    <source>
        <dbReference type="SAM" id="Phobius"/>
    </source>
</evidence>
<reference evidence="2" key="1">
    <citation type="submission" date="2022-05" db="EMBL/GenBank/DDBJ databases">
        <title>Comparative Genomics of Spacecraft Associated Microbes.</title>
        <authorList>
            <person name="Tran M.T."/>
            <person name="Wright A."/>
            <person name="Seuylemezian A."/>
            <person name="Eisen J."/>
            <person name="Coil D."/>
        </authorList>
    </citation>
    <scope>NUCLEOTIDE SEQUENCE</scope>
    <source>
        <strain evidence="2">214.1.1</strain>
    </source>
</reference>
<dbReference type="Proteomes" id="UP001139179">
    <property type="component" value="Unassembled WGS sequence"/>
</dbReference>
<keyword evidence="3" id="KW-1185">Reference proteome</keyword>
<feature type="transmembrane region" description="Helical" evidence="1">
    <location>
        <begin position="45"/>
        <end position="68"/>
    </location>
</feature>
<evidence type="ECO:0000313" key="3">
    <source>
        <dbReference type="Proteomes" id="UP001139179"/>
    </source>
</evidence>
<gene>
    <name evidence="2" type="ORF">M3202_01145</name>
</gene>
<dbReference type="PANTHER" id="PTHR36443">
    <property type="entry name" value="BSR5223 PROTEIN"/>
    <property type="match status" value="1"/>
</dbReference>
<sequence>MNSFPKILILIGIAFIIIGVLWFFIGRVLPLGRLPGDIFIKRENMTVYMPIMTCLIISVVLSLIFFLFGRFR</sequence>
<proteinExistence type="predicted"/>
<protein>
    <submittedName>
        <fullName evidence="2">DUF2905 domain-containing protein</fullName>
    </submittedName>
</protein>
<organism evidence="2 3">
    <name type="scientific">Halalkalibacter oceani</name>
    <dbReference type="NCBI Taxonomy" id="1653776"/>
    <lineage>
        <taxon>Bacteria</taxon>
        <taxon>Bacillati</taxon>
        <taxon>Bacillota</taxon>
        <taxon>Bacilli</taxon>
        <taxon>Bacillales</taxon>
        <taxon>Bacillaceae</taxon>
        <taxon>Halalkalibacter</taxon>
    </lineage>
</organism>
<feature type="transmembrane region" description="Helical" evidence="1">
    <location>
        <begin position="7"/>
        <end position="25"/>
    </location>
</feature>
<dbReference type="PANTHER" id="PTHR36443:SF1">
    <property type="entry name" value="BSR5223 PROTEIN"/>
    <property type="match status" value="1"/>
</dbReference>
<keyword evidence="1" id="KW-0472">Membrane</keyword>
<name>A0A9X2DMC8_9BACI</name>
<accession>A0A9X2DMC8</accession>
<evidence type="ECO:0000313" key="2">
    <source>
        <dbReference type="EMBL" id="MCM3712675.1"/>
    </source>
</evidence>
<comment type="caution">
    <text evidence="2">The sequence shown here is derived from an EMBL/GenBank/DDBJ whole genome shotgun (WGS) entry which is preliminary data.</text>
</comment>
<dbReference type="AlphaFoldDB" id="A0A9X2DMC8"/>
<dbReference type="RefSeq" id="WP_251195365.1">
    <property type="nucleotide sequence ID" value="NZ_JAMBOL010000001.1"/>
</dbReference>
<dbReference type="EMBL" id="JAMBOL010000001">
    <property type="protein sequence ID" value="MCM3712675.1"/>
    <property type="molecule type" value="Genomic_DNA"/>
</dbReference>
<dbReference type="InterPro" id="IPR021320">
    <property type="entry name" value="DUF2905"/>
</dbReference>